<dbReference type="Gene3D" id="3.40.630.10">
    <property type="entry name" value="Zn peptidases"/>
    <property type="match status" value="2"/>
</dbReference>
<feature type="domain" description="Peptidase M28" evidence="1">
    <location>
        <begin position="329"/>
        <end position="534"/>
    </location>
</feature>
<dbReference type="EMBL" id="KJ508014">
    <property type="protein sequence ID" value="AHZ46190.1"/>
    <property type="molecule type" value="Genomic_DNA"/>
</dbReference>
<dbReference type="AlphaFoldDB" id="A0A059U0F9"/>
<gene>
    <name evidence="2" type="ORF">1e4</name>
</gene>
<reference evidence="2" key="1">
    <citation type="submission" date="2014-02" db="EMBL/GenBank/DDBJ databases">
        <title>Screening of novel PKS from marine sediment.</title>
        <authorList>
            <person name="Xie F."/>
            <person name="Fu C."/>
            <person name="Dai H."/>
            <person name="Zhang L."/>
        </authorList>
    </citation>
    <scope>NUCLEOTIDE SEQUENCE</scope>
</reference>
<dbReference type="Pfam" id="PF04389">
    <property type="entry name" value="Peptidase_M28"/>
    <property type="match status" value="1"/>
</dbReference>
<dbReference type="InterPro" id="IPR045175">
    <property type="entry name" value="M28_fam"/>
</dbReference>
<dbReference type="InterPro" id="IPR046450">
    <property type="entry name" value="PA_dom_sf"/>
</dbReference>
<dbReference type="InterPro" id="IPR007484">
    <property type="entry name" value="Peptidase_M28"/>
</dbReference>
<protein>
    <submittedName>
        <fullName evidence="2">Peptidase</fullName>
    </submittedName>
</protein>
<name>A0A059U0F9_9BACT</name>
<dbReference type="SUPFAM" id="SSF53187">
    <property type="entry name" value="Zn-dependent exopeptidases"/>
    <property type="match status" value="1"/>
</dbReference>
<organism evidence="2">
    <name type="scientific">uncultured bacterium N27-1E</name>
    <dbReference type="NCBI Taxonomy" id="1497526"/>
    <lineage>
        <taxon>Bacteria</taxon>
        <taxon>environmental samples</taxon>
    </lineage>
</organism>
<dbReference type="GO" id="GO:0006508">
    <property type="term" value="P:proteolysis"/>
    <property type="evidence" value="ECO:0007669"/>
    <property type="project" value="InterPro"/>
</dbReference>
<proteinExistence type="predicted"/>
<evidence type="ECO:0000313" key="2">
    <source>
        <dbReference type="EMBL" id="AHZ46190.1"/>
    </source>
</evidence>
<accession>A0A059U0F9</accession>
<dbReference type="PANTHER" id="PTHR12147:SF26">
    <property type="entry name" value="PEPTIDASE M28 DOMAIN-CONTAINING PROTEIN"/>
    <property type="match status" value="1"/>
</dbReference>
<dbReference type="SUPFAM" id="SSF52025">
    <property type="entry name" value="PA domain"/>
    <property type="match status" value="1"/>
</dbReference>
<sequence>MGEDLRPHSGRPAEPRQRREGHFMNVRCLLLLSQICLALLAGISCTSGRNDSSGFGAGVSPEALKAHLEFLADDALEGRRTGTRGHELAAKYLAAQFAALGLKGGMQDGSYYQKVPFRRTEVLPEATSLTLSGDGKTTKLKYTSDFLLLDTHQATQGSVRAPVVFVGYGVSAPELDYDDYAGLDVKGKIVAMLNFEAPPKFPPPVRAYYMDGDVKRETAAVHGAAGILYVRTPELEKKFPWPFFQRELAIGFNSMRWLDAQGSVGGLDARLGSAPLLNRAAAEALFDGEKYTLAEIFAASANGEPPPFTTTKTMTLRYESRHTGVESANVVAVMEGSDPDLKDEYVVFSTHLDHLGIGPAVDGDSIYNGAYDNASGCAIMLEVARAFSQLPSAPRRSVMFVAVTGEEQKLLGSDYFANNLPVPPGQVVADINFDEPIPFVPSLRDVIVYGSEHSSLGPTAAQAAEEAGFELSPDPWPEEGIFVRADHYSFVKQGVPASYIAPGYKSSEQGVDGLEVLKEWLVTFYHSPKDDTSQTFDYPIGARFARFAGLMGYKIAMDSERPRWNEGDFFGNQFGRDGGE</sequence>
<dbReference type="Gene3D" id="3.50.30.30">
    <property type="match status" value="1"/>
</dbReference>
<dbReference type="GO" id="GO:0008235">
    <property type="term" value="F:metalloexopeptidase activity"/>
    <property type="evidence" value="ECO:0007669"/>
    <property type="project" value="InterPro"/>
</dbReference>
<evidence type="ECO:0000259" key="1">
    <source>
        <dbReference type="Pfam" id="PF04389"/>
    </source>
</evidence>
<dbReference type="PANTHER" id="PTHR12147">
    <property type="entry name" value="METALLOPEPTIDASE M28 FAMILY MEMBER"/>
    <property type="match status" value="1"/>
</dbReference>